<gene>
    <name evidence="9" type="ORF">ACFFK0_22005</name>
</gene>
<evidence type="ECO:0000256" key="6">
    <source>
        <dbReference type="ARBA" id="ARBA00023136"/>
    </source>
</evidence>
<dbReference type="Pfam" id="PF07690">
    <property type="entry name" value="MFS_1"/>
    <property type="match status" value="1"/>
</dbReference>
<comment type="subcellular location">
    <subcellularLocation>
        <location evidence="1">Cell membrane</location>
        <topology evidence="1">Multi-pass membrane protein</topology>
    </subcellularLocation>
</comment>
<protein>
    <submittedName>
        <fullName evidence="9">MFS transporter</fullName>
    </submittedName>
</protein>
<feature type="transmembrane region" description="Helical" evidence="7">
    <location>
        <begin position="345"/>
        <end position="367"/>
    </location>
</feature>
<feature type="transmembrane region" description="Helical" evidence="7">
    <location>
        <begin position="79"/>
        <end position="96"/>
    </location>
</feature>
<dbReference type="PANTHER" id="PTHR42718:SF46">
    <property type="entry name" value="BLR6921 PROTEIN"/>
    <property type="match status" value="1"/>
</dbReference>
<evidence type="ECO:0000259" key="8">
    <source>
        <dbReference type="PROSITE" id="PS50850"/>
    </source>
</evidence>
<feature type="transmembrane region" description="Helical" evidence="7">
    <location>
        <begin position="102"/>
        <end position="124"/>
    </location>
</feature>
<dbReference type="RefSeq" id="WP_377472516.1">
    <property type="nucleotide sequence ID" value="NZ_JBHLWN010000081.1"/>
</dbReference>
<evidence type="ECO:0000256" key="7">
    <source>
        <dbReference type="SAM" id="Phobius"/>
    </source>
</evidence>
<keyword evidence="10" id="KW-1185">Reference proteome</keyword>
<name>A0ABV6DR10_9BACL</name>
<evidence type="ECO:0000313" key="10">
    <source>
        <dbReference type="Proteomes" id="UP001589776"/>
    </source>
</evidence>
<feature type="domain" description="Major facilitator superfamily (MFS) profile" evidence="8">
    <location>
        <begin position="13"/>
        <end position="448"/>
    </location>
</feature>
<dbReference type="SUPFAM" id="SSF103473">
    <property type="entry name" value="MFS general substrate transporter"/>
    <property type="match status" value="1"/>
</dbReference>
<feature type="transmembrane region" description="Helical" evidence="7">
    <location>
        <begin position="379"/>
        <end position="401"/>
    </location>
</feature>
<dbReference type="InterPro" id="IPR020846">
    <property type="entry name" value="MFS_dom"/>
</dbReference>
<feature type="transmembrane region" description="Helical" evidence="7">
    <location>
        <begin position="258"/>
        <end position="280"/>
    </location>
</feature>
<proteinExistence type="predicted"/>
<evidence type="ECO:0000256" key="4">
    <source>
        <dbReference type="ARBA" id="ARBA00022692"/>
    </source>
</evidence>
<feature type="transmembrane region" description="Helical" evidence="7">
    <location>
        <begin position="421"/>
        <end position="443"/>
    </location>
</feature>
<feature type="transmembrane region" description="Helical" evidence="7">
    <location>
        <begin position="195"/>
        <end position="213"/>
    </location>
</feature>
<evidence type="ECO:0000256" key="5">
    <source>
        <dbReference type="ARBA" id="ARBA00022989"/>
    </source>
</evidence>
<feature type="transmembrane region" description="Helical" evidence="7">
    <location>
        <begin position="219"/>
        <end position="237"/>
    </location>
</feature>
<dbReference type="PANTHER" id="PTHR42718">
    <property type="entry name" value="MAJOR FACILITATOR SUPERFAMILY MULTIDRUG TRANSPORTER MFSC"/>
    <property type="match status" value="1"/>
</dbReference>
<evidence type="ECO:0000256" key="1">
    <source>
        <dbReference type="ARBA" id="ARBA00004651"/>
    </source>
</evidence>
<feature type="transmembrane region" description="Helical" evidence="7">
    <location>
        <begin position="318"/>
        <end position="339"/>
    </location>
</feature>
<reference evidence="9 10" key="1">
    <citation type="submission" date="2024-09" db="EMBL/GenBank/DDBJ databases">
        <authorList>
            <person name="Sun Q."/>
            <person name="Mori K."/>
        </authorList>
    </citation>
    <scope>NUCLEOTIDE SEQUENCE [LARGE SCALE GENOMIC DNA]</scope>
    <source>
        <strain evidence="9 10">CCM 7759</strain>
    </source>
</reference>
<evidence type="ECO:0000313" key="9">
    <source>
        <dbReference type="EMBL" id="MFC0215074.1"/>
    </source>
</evidence>
<keyword evidence="3" id="KW-1003">Cell membrane</keyword>
<keyword evidence="4 7" id="KW-0812">Transmembrane</keyword>
<dbReference type="Gene3D" id="1.20.1250.20">
    <property type="entry name" value="MFS general substrate transporter like domains"/>
    <property type="match status" value="2"/>
</dbReference>
<dbReference type="PROSITE" id="PS50850">
    <property type="entry name" value="MFS"/>
    <property type="match status" value="1"/>
</dbReference>
<dbReference type="Proteomes" id="UP001589776">
    <property type="component" value="Unassembled WGS sequence"/>
</dbReference>
<dbReference type="InterPro" id="IPR011701">
    <property type="entry name" value="MFS"/>
</dbReference>
<organism evidence="9 10">
    <name type="scientific">Paenibacillus chartarius</name>
    <dbReference type="NCBI Taxonomy" id="747481"/>
    <lineage>
        <taxon>Bacteria</taxon>
        <taxon>Bacillati</taxon>
        <taxon>Bacillota</taxon>
        <taxon>Bacilli</taxon>
        <taxon>Bacillales</taxon>
        <taxon>Paenibacillaceae</taxon>
        <taxon>Paenibacillus</taxon>
    </lineage>
</organism>
<dbReference type="CDD" id="cd17321">
    <property type="entry name" value="MFS_MMR_MDR_like"/>
    <property type="match status" value="1"/>
</dbReference>
<feature type="transmembrane region" description="Helical" evidence="7">
    <location>
        <begin position="286"/>
        <end position="306"/>
    </location>
</feature>
<evidence type="ECO:0000256" key="3">
    <source>
        <dbReference type="ARBA" id="ARBA00022475"/>
    </source>
</evidence>
<accession>A0ABV6DR10</accession>
<dbReference type="InterPro" id="IPR036259">
    <property type="entry name" value="MFS_trans_sf"/>
</dbReference>
<dbReference type="EMBL" id="JBHLWN010000081">
    <property type="protein sequence ID" value="MFC0215074.1"/>
    <property type="molecule type" value="Genomic_DNA"/>
</dbReference>
<dbReference type="PRINTS" id="PR01036">
    <property type="entry name" value="TCRTETB"/>
</dbReference>
<keyword evidence="2" id="KW-0813">Transport</keyword>
<sequence>MIAKTNTADNPVLIRLLMITMMLSSMSAMMFTIVLPRISQEFGLTMAEVSWLTSAYTLIYAIGTVTYGKLADRYALKHLLTFGLLVFAAGSLFGLVSQSYGAALAARCLQAAGAAAVPATATLIPVRYVAPERRGAALGTLMSGLALGSVLGPIVTSLIVSVAHWRWLFVIPLLLLLTLPYYYRYLGNDKGEAKPFDWIGGGLLGGAVTLLLLGITNGSWGAAFGFAVVLFIFVLRIRSVKEPFVKPELFRNRHYTMGVAQAACIIAIGTSFFYLTPILLSEVQKLPPYWIGFVMMPAAAASALLGRRGGKLADRKGNPALFYTASGLLLACFLLMSTFTAAAPVWLAAILILGNVGQSFMQIAMSNSVSQVLPKEQSGVGMGLFGMLNFLSMGIATGVYGKLVDIGAAAPWNPVNGQASGAIFSNVYLILAALHAGILLWFWKSKSAAGGPAAVSPQPAVKRADG</sequence>
<feature type="transmembrane region" description="Helical" evidence="7">
    <location>
        <begin position="49"/>
        <end position="67"/>
    </location>
</feature>
<evidence type="ECO:0000256" key="2">
    <source>
        <dbReference type="ARBA" id="ARBA00022448"/>
    </source>
</evidence>
<feature type="transmembrane region" description="Helical" evidence="7">
    <location>
        <begin position="165"/>
        <end position="183"/>
    </location>
</feature>
<keyword evidence="5 7" id="KW-1133">Transmembrane helix</keyword>
<feature type="transmembrane region" description="Helical" evidence="7">
    <location>
        <begin position="12"/>
        <end position="34"/>
    </location>
</feature>
<keyword evidence="6 7" id="KW-0472">Membrane</keyword>
<comment type="caution">
    <text evidence="9">The sequence shown here is derived from an EMBL/GenBank/DDBJ whole genome shotgun (WGS) entry which is preliminary data.</text>
</comment>
<feature type="transmembrane region" description="Helical" evidence="7">
    <location>
        <begin position="136"/>
        <end position="159"/>
    </location>
</feature>